<accession>X8AFY2</accession>
<dbReference type="GO" id="GO:0006284">
    <property type="term" value="P:base-excision repair"/>
    <property type="evidence" value="ECO:0007669"/>
    <property type="project" value="InterPro"/>
</dbReference>
<dbReference type="GO" id="GO:0008270">
    <property type="term" value="F:zinc ion binding"/>
    <property type="evidence" value="ECO:0007669"/>
    <property type="project" value="InterPro"/>
</dbReference>
<dbReference type="PATRIC" id="fig|1299334.3.peg.6039"/>
<dbReference type="Pfam" id="PF01149">
    <property type="entry name" value="Fapy_DNA_glyco"/>
    <property type="match status" value="1"/>
</dbReference>
<dbReference type="Gene3D" id="3.20.190.10">
    <property type="entry name" value="MutM-like, N-terminal"/>
    <property type="match status" value="1"/>
</dbReference>
<feature type="domain" description="Formamidopyrimidine-DNA glycosylase catalytic" evidence="2">
    <location>
        <begin position="2"/>
        <end position="143"/>
    </location>
</feature>
<dbReference type="GO" id="GO:0019104">
    <property type="term" value="F:DNA N-glycosylase activity"/>
    <property type="evidence" value="ECO:0007669"/>
    <property type="project" value="InterPro"/>
</dbReference>
<evidence type="ECO:0000313" key="3">
    <source>
        <dbReference type="EMBL" id="EUA30101.1"/>
    </source>
</evidence>
<feature type="region of interest" description="Disordered" evidence="1">
    <location>
        <begin position="102"/>
        <end position="127"/>
    </location>
</feature>
<sequence length="143" mass="15463">MPELPEIEALAEHLRRHAVGETIGRVDVAAFSVLKTFDPPITALHGQTVAAAERWGKYLGLRVGDLFFIAHLSRAGWLRWSDNLPATPLRPGKGPIALRVHLGAPGQGPASTSPRPAPKSGWRCGWSTTPPGCPASRHWAPMR</sequence>
<gene>
    <name evidence="3" type="ORF">I553_4357</name>
</gene>
<evidence type="ECO:0000256" key="1">
    <source>
        <dbReference type="SAM" id="MobiDB-lite"/>
    </source>
</evidence>
<protein>
    <submittedName>
        <fullName evidence="3">Formamidopyrimidine-DNA glycosylase N-terminal domain protein</fullName>
    </submittedName>
</protein>
<dbReference type="InterPro" id="IPR035937">
    <property type="entry name" value="FPG_N"/>
</dbReference>
<comment type="caution">
    <text evidence="3">The sequence shown here is derived from an EMBL/GenBank/DDBJ whole genome shotgun (WGS) entry which is preliminary data.</text>
</comment>
<dbReference type="SMART" id="SM00898">
    <property type="entry name" value="Fapy_DNA_glyco"/>
    <property type="match status" value="1"/>
</dbReference>
<dbReference type="InterPro" id="IPR012319">
    <property type="entry name" value="FPG_cat"/>
</dbReference>
<organism evidence="3">
    <name type="scientific">Mycobacterium xenopi 4042</name>
    <dbReference type="NCBI Taxonomy" id="1299334"/>
    <lineage>
        <taxon>Bacteria</taxon>
        <taxon>Bacillati</taxon>
        <taxon>Actinomycetota</taxon>
        <taxon>Actinomycetes</taxon>
        <taxon>Mycobacteriales</taxon>
        <taxon>Mycobacteriaceae</taxon>
        <taxon>Mycobacterium</taxon>
    </lineage>
</organism>
<name>X8AFY2_MYCXE</name>
<proteinExistence type="predicted"/>
<dbReference type="SUPFAM" id="SSF81624">
    <property type="entry name" value="N-terminal domain of MutM-like DNA repair proteins"/>
    <property type="match status" value="1"/>
</dbReference>
<dbReference type="GO" id="GO:0003906">
    <property type="term" value="F:DNA-(apurinic or apyrimidinic site) endonuclease activity"/>
    <property type="evidence" value="ECO:0007669"/>
    <property type="project" value="InterPro"/>
</dbReference>
<dbReference type="PROSITE" id="PS51068">
    <property type="entry name" value="FPG_CAT"/>
    <property type="match status" value="1"/>
</dbReference>
<dbReference type="AlphaFoldDB" id="X8AFY2"/>
<reference evidence="3" key="1">
    <citation type="submission" date="2014-01" db="EMBL/GenBank/DDBJ databases">
        <authorList>
            <person name="Brown-Elliot B."/>
            <person name="Wallace R."/>
            <person name="Lenaerts A."/>
            <person name="Ordway D."/>
            <person name="DeGroote M.A."/>
            <person name="Parker T."/>
            <person name="Sizemore C."/>
            <person name="Tallon L.J."/>
            <person name="Sadzewicz L.K."/>
            <person name="Sengamalay N."/>
            <person name="Fraser C.M."/>
            <person name="Hine E."/>
            <person name="Shefchek K.A."/>
            <person name="Das S.P."/>
            <person name="Tettelin H."/>
        </authorList>
    </citation>
    <scope>NUCLEOTIDE SEQUENCE [LARGE SCALE GENOMIC DNA]</scope>
    <source>
        <strain evidence="3">4042</strain>
    </source>
</reference>
<dbReference type="EMBL" id="JAOB01000060">
    <property type="protein sequence ID" value="EUA30101.1"/>
    <property type="molecule type" value="Genomic_DNA"/>
</dbReference>
<evidence type="ECO:0000259" key="2">
    <source>
        <dbReference type="PROSITE" id="PS51068"/>
    </source>
</evidence>